<dbReference type="InParanoid" id="G2XAQ9"/>
<dbReference type="GO" id="GO:0046983">
    <property type="term" value="F:protein dimerization activity"/>
    <property type="evidence" value="ECO:0007669"/>
    <property type="project" value="InterPro"/>
</dbReference>
<dbReference type="AlphaFoldDB" id="G2XAQ9"/>
<dbReference type="OrthoDB" id="4794958at2759"/>
<dbReference type="HOGENOM" id="CLU_2225219_0_0_1"/>
<organism evidence="2 3">
    <name type="scientific">Verticillium dahliae (strain VdLs.17 / ATCC MYA-4575 / FGSC 10137)</name>
    <name type="common">Verticillium wilt</name>
    <dbReference type="NCBI Taxonomy" id="498257"/>
    <lineage>
        <taxon>Eukaryota</taxon>
        <taxon>Fungi</taxon>
        <taxon>Dikarya</taxon>
        <taxon>Ascomycota</taxon>
        <taxon>Pezizomycotina</taxon>
        <taxon>Sordariomycetes</taxon>
        <taxon>Hypocreomycetidae</taxon>
        <taxon>Glomerellales</taxon>
        <taxon>Plectosphaerellaceae</taxon>
        <taxon>Verticillium</taxon>
    </lineage>
</organism>
<dbReference type="GO" id="GO:0003677">
    <property type="term" value="F:DNA binding"/>
    <property type="evidence" value="ECO:0007669"/>
    <property type="project" value="InterPro"/>
</dbReference>
<dbReference type="KEGG" id="vda:VDAG_07390"/>
<dbReference type="RefSeq" id="XP_009654590.1">
    <property type="nucleotide sequence ID" value="XM_009656295.1"/>
</dbReference>
<dbReference type="Proteomes" id="UP000001611">
    <property type="component" value="Unassembled WGS sequence"/>
</dbReference>
<dbReference type="GeneID" id="20708853"/>
<reference evidence="3" key="2">
    <citation type="journal article" date="2011" name="PLoS Pathog.">
        <title>Comparative genomics yields insights into niche adaptation of plant vascular wilt pathogens.</title>
        <authorList>
            <person name="Klosterman S.J."/>
            <person name="Subbarao K.V."/>
            <person name="Kang S."/>
            <person name="Veronese P."/>
            <person name="Gold S.E."/>
            <person name="Thomma B.P.H.J."/>
            <person name="Chen Z."/>
            <person name="Henrissat B."/>
            <person name="Lee Y.-H."/>
            <person name="Park J."/>
            <person name="Garcia-Pedrajas M.D."/>
            <person name="Barbara D.J."/>
            <person name="Anchieta A."/>
            <person name="de Jonge R."/>
            <person name="Santhanam P."/>
            <person name="Maruthachalam K."/>
            <person name="Atallah Z."/>
            <person name="Amyotte S.G."/>
            <person name="Paz Z."/>
            <person name="Inderbitzin P."/>
            <person name="Hayes R.J."/>
            <person name="Heiman D.I."/>
            <person name="Young S."/>
            <person name="Zeng Q."/>
            <person name="Engels R."/>
            <person name="Galagan J."/>
            <person name="Cuomo C.A."/>
            <person name="Dobinson K.F."/>
            <person name="Ma L.-J."/>
        </authorList>
    </citation>
    <scope>NUCLEOTIDE SEQUENCE [LARGE SCALE GENOMIC DNA]</scope>
    <source>
        <strain evidence="3">VdLs.17 / ATCC MYA-4575 / FGSC 10137</strain>
    </source>
</reference>
<evidence type="ECO:0000313" key="2">
    <source>
        <dbReference type="EMBL" id="EGY16226.1"/>
    </source>
</evidence>
<dbReference type="GO" id="GO:0045944">
    <property type="term" value="P:positive regulation of transcription by RNA polymerase II"/>
    <property type="evidence" value="ECO:0007669"/>
    <property type="project" value="UniProtKB-ARBA"/>
</dbReference>
<protein>
    <submittedName>
        <fullName evidence="2">Uncharacterized protein</fullName>
    </submittedName>
</protein>
<reference evidence="2 3" key="1">
    <citation type="submission" date="2008-03" db="EMBL/GenBank/DDBJ databases">
        <title>The Genome Sequence of Verticillium dahliae VdLs.17.</title>
        <authorList>
            <consortium name="The Broad Institute Genome Sequencing Platform"/>
            <person name="Ma L.-J.J."/>
            <person name="Klosterman S.J."/>
            <person name="Subbarao K."/>
            <person name="Dobinson K."/>
            <person name="Veronese P."/>
            <person name="Kang S."/>
            <person name="Gold S.E."/>
            <person name="Young S."/>
            <person name="Jaffe D."/>
            <person name="Gnerre S."/>
            <person name="Berlin A."/>
            <person name="Heiman D."/>
            <person name="Hepburn T."/>
            <person name="Sykes S."/>
            <person name="Alvarado L."/>
            <person name="Kodira C.D."/>
            <person name="Lander E."/>
            <person name="Galagan J."/>
            <person name="Nusbaum C."/>
            <person name="Birren B."/>
        </authorList>
    </citation>
    <scope>NUCLEOTIDE SEQUENCE [LARGE SCALE GENOMIC DNA]</scope>
    <source>
        <strain evidence="3">VdLs.17 / ATCC MYA-4575 / FGSC 10137</strain>
    </source>
</reference>
<sequence length="106" mass="12457">MPASRSPLESRRHHAKLRYTKFLKRRRTIIRKADQLHKDCQVRVYVYMELNGKSWVYDTMLGDASFPPSKIDQVRLYPIPQVFTPKDLPSTKQSEPCASAEDYQED</sequence>
<gene>
    <name evidence="2" type="ORF">VDAG_07390</name>
</gene>
<proteinExistence type="predicted"/>
<keyword evidence="3" id="KW-1185">Reference proteome</keyword>
<evidence type="ECO:0000256" key="1">
    <source>
        <dbReference type="SAM" id="MobiDB-lite"/>
    </source>
</evidence>
<feature type="region of interest" description="Disordered" evidence="1">
    <location>
        <begin position="84"/>
        <end position="106"/>
    </location>
</feature>
<dbReference type="InterPro" id="IPR036879">
    <property type="entry name" value="TF_MADSbox_sf"/>
</dbReference>
<accession>G2XAQ9</accession>
<evidence type="ECO:0000313" key="3">
    <source>
        <dbReference type="Proteomes" id="UP000001611"/>
    </source>
</evidence>
<name>G2XAQ9_VERDV</name>
<dbReference type="SUPFAM" id="SSF55455">
    <property type="entry name" value="SRF-like"/>
    <property type="match status" value="1"/>
</dbReference>
<dbReference type="EMBL" id="DS572710">
    <property type="protein sequence ID" value="EGY16226.1"/>
    <property type="molecule type" value="Genomic_DNA"/>
</dbReference>